<evidence type="ECO:0000256" key="1">
    <source>
        <dbReference type="ARBA" id="ARBA00022801"/>
    </source>
</evidence>
<proteinExistence type="predicted"/>
<dbReference type="SMART" id="SM00065">
    <property type="entry name" value="GAF"/>
    <property type="match status" value="1"/>
</dbReference>
<dbReference type="SUPFAM" id="SSF55785">
    <property type="entry name" value="PYP-like sensor domain (PAS domain)"/>
    <property type="match status" value="1"/>
</dbReference>
<dbReference type="AlphaFoldDB" id="A0A9X3N6Y6"/>
<dbReference type="InterPro" id="IPR001932">
    <property type="entry name" value="PPM-type_phosphatase-like_dom"/>
</dbReference>
<feature type="domain" description="PPM-type phosphatase" evidence="2">
    <location>
        <begin position="312"/>
        <end position="528"/>
    </location>
</feature>
<evidence type="ECO:0000259" key="2">
    <source>
        <dbReference type="PROSITE" id="PS51746"/>
    </source>
</evidence>
<dbReference type="PANTHER" id="PTHR43156:SF2">
    <property type="entry name" value="STAGE II SPORULATION PROTEIN E"/>
    <property type="match status" value="1"/>
</dbReference>
<gene>
    <name evidence="3" type="ORF">OJ997_11310</name>
</gene>
<dbReference type="RefSeq" id="WP_270025192.1">
    <property type="nucleotide sequence ID" value="NZ_JAPDDP010000016.1"/>
</dbReference>
<dbReference type="Proteomes" id="UP001147653">
    <property type="component" value="Unassembled WGS sequence"/>
</dbReference>
<dbReference type="Pfam" id="PF08448">
    <property type="entry name" value="PAS_4"/>
    <property type="match status" value="1"/>
</dbReference>
<comment type="caution">
    <text evidence="3">The sequence shown here is derived from an EMBL/GenBank/DDBJ whole genome shotgun (WGS) entry which is preliminary data.</text>
</comment>
<dbReference type="InterPro" id="IPR003018">
    <property type="entry name" value="GAF"/>
</dbReference>
<dbReference type="SUPFAM" id="SSF55781">
    <property type="entry name" value="GAF domain-like"/>
    <property type="match status" value="1"/>
</dbReference>
<accession>A0A9X3N6Y6</accession>
<protein>
    <submittedName>
        <fullName evidence="3">SpoIIE family protein phosphatase</fullName>
    </submittedName>
</protein>
<dbReference type="InterPro" id="IPR052016">
    <property type="entry name" value="Bact_Sigma-Reg"/>
</dbReference>
<dbReference type="Pfam" id="PF13185">
    <property type="entry name" value="GAF_2"/>
    <property type="match status" value="1"/>
</dbReference>
<name>A0A9X3N6Y6_9ACTN</name>
<dbReference type="Gene3D" id="3.60.40.10">
    <property type="entry name" value="PPM-type phosphatase domain"/>
    <property type="match status" value="1"/>
</dbReference>
<keyword evidence="1" id="KW-0378">Hydrolase</keyword>
<dbReference type="PROSITE" id="PS51746">
    <property type="entry name" value="PPM_2"/>
    <property type="match status" value="1"/>
</dbReference>
<reference evidence="3" key="1">
    <citation type="submission" date="2022-10" db="EMBL/GenBank/DDBJ databases">
        <title>The WGS of Solirubrobacter phytolaccae KCTC 29190.</title>
        <authorList>
            <person name="Jiang Z."/>
        </authorList>
    </citation>
    <scope>NUCLEOTIDE SEQUENCE</scope>
    <source>
        <strain evidence="3">KCTC 29190</strain>
    </source>
</reference>
<dbReference type="InterPro" id="IPR029016">
    <property type="entry name" value="GAF-like_dom_sf"/>
</dbReference>
<dbReference type="SMART" id="SM00331">
    <property type="entry name" value="PP2C_SIG"/>
    <property type="match status" value="1"/>
</dbReference>
<evidence type="ECO:0000313" key="3">
    <source>
        <dbReference type="EMBL" id="MDA0180883.1"/>
    </source>
</evidence>
<dbReference type="EMBL" id="JAPDDP010000016">
    <property type="protein sequence ID" value="MDA0180883.1"/>
    <property type="molecule type" value="Genomic_DNA"/>
</dbReference>
<dbReference type="SUPFAM" id="SSF81606">
    <property type="entry name" value="PP2C-like"/>
    <property type="match status" value="1"/>
</dbReference>
<organism evidence="3 4">
    <name type="scientific">Solirubrobacter phytolaccae</name>
    <dbReference type="NCBI Taxonomy" id="1404360"/>
    <lineage>
        <taxon>Bacteria</taxon>
        <taxon>Bacillati</taxon>
        <taxon>Actinomycetota</taxon>
        <taxon>Thermoleophilia</taxon>
        <taxon>Solirubrobacterales</taxon>
        <taxon>Solirubrobacteraceae</taxon>
        <taxon>Solirubrobacter</taxon>
    </lineage>
</organism>
<evidence type="ECO:0000313" key="4">
    <source>
        <dbReference type="Proteomes" id="UP001147653"/>
    </source>
</evidence>
<sequence length="529" mass="55558">MSLEAAESELRRIGERHLAELDAVFREAPLGLAFVDRELRYLRVNDALARMNRRPAAEHIGERVSHPDAVAALERVLATGRPVLDVEVAVEGRRFEASYFPVRAGGDDPVAVGAAVSDIEARRRAEEARERLQHATAALAATVTVDDVGQATANEARRASEAASAAVMLLDGEQLALLRHRGLSAADEVRWATVQLHARLPVTEAVTLGKPVYAGGRHDIERRWPQLDDDAPQALAVLPLTDASGVVMAVIGLAFDRPMRFDTGERALLEALATQCAVALARAQLYEREHTVAQTLQASLLPREVPKIPGLDLDARLNAGAPGIEVGGDFYDAFAIAKGTWGIAIGDVCGKGVDAAALTALARHTVRAAAAQGLAPSAVLTALNGAVLAEGRPGQFLTAIFARVTAREGGGFTLTVACGGHPPPVVLSASGATKPLDVKGTLLGVLDDPHVQDVQLDLERGDTFLLYTDGLTEAGAPAVTLSTEEVADLLRAVRTPTAAETAEHCLEAAVRAGGGVARDDVAVLVGQVV</sequence>
<keyword evidence="4" id="KW-1185">Reference proteome</keyword>
<dbReference type="InterPro" id="IPR013656">
    <property type="entry name" value="PAS_4"/>
</dbReference>
<dbReference type="InterPro" id="IPR036457">
    <property type="entry name" value="PPM-type-like_dom_sf"/>
</dbReference>
<dbReference type="InterPro" id="IPR035965">
    <property type="entry name" value="PAS-like_dom_sf"/>
</dbReference>
<dbReference type="Gene3D" id="3.30.450.40">
    <property type="match status" value="1"/>
</dbReference>
<dbReference type="Gene3D" id="3.30.450.20">
    <property type="entry name" value="PAS domain"/>
    <property type="match status" value="1"/>
</dbReference>
<dbReference type="Pfam" id="PF07228">
    <property type="entry name" value="SpoIIE"/>
    <property type="match status" value="1"/>
</dbReference>
<dbReference type="GO" id="GO:0016791">
    <property type="term" value="F:phosphatase activity"/>
    <property type="evidence" value="ECO:0007669"/>
    <property type="project" value="TreeGrafter"/>
</dbReference>
<dbReference type="PANTHER" id="PTHR43156">
    <property type="entry name" value="STAGE II SPORULATION PROTEIN E-RELATED"/>
    <property type="match status" value="1"/>
</dbReference>